<feature type="signal peptide" evidence="4">
    <location>
        <begin position="1"/>
        <end position="20"/>
    </location>
</feature>
<name>A0A1T4JK65_TREPO</name>
<evidence type="ECO:0000256" key="3">
    <source>
        <dbReference type="SAM" id="Coils"/>
    </source>
</evidence>
<keyword evidence="2 4" id="KW-0732">Signal</keyword>
<dbReference type="InterPro" id="IPR033645">
    <property type="entry name" value="VirB9/CagX/TrbG_C"/>
</dbReference>
<protein>
    <submittedName>
        <fullName evidence="5">Type IV secretion system protein VirB9</fullName>
    </submittedName>
</protein>
<dbReference type="RefSeq" id="WP_078932409.1">
    <property type="nucleotide sequence ID" value="NZ_FUWG01000003.1"/>
</dbReference>
<evidence type="ECO:0000256" key="4">
    <source>
        <dbReference type="SAM" id="SignalP"/>
    </source>
</evidence>
<dbReference type="EMBL" id="FUWG01000003">
    <property type="protein sequence ID" value="SJZ30549.1"/>
    <property type="molecule type" value="Genomic_DNA"/>
</dbReference>
<proteinExistence type="inferred from homology"/>
<accession>A0A1T4JK65</accession>
<feature type="chain" id="PRO_5013182363" evidence="4">
    <location>
        <begin position="21"/>
        <end position="371"/>
    </location>
</feature>
<dbReference type="PROSITE" id="PS51257">
    <property type="entry name" value="PROKAR_LIPOPROTEIN"/>
    <property type="match status" value="1"/>
</dbReference>
<evidence type="ECO:0000313" key="6">
    <source>
        <dbReference type="Proteomes" id="UP000190423"/>
    </source>
</evidence>
<evidence type="ECO:0000313" key="5">
    <source>
        <dbReference type="EMBL" id="SJZ30549.1"/>
    </source>
</evidence>
<dbReference type="STRING" id="261392.SAMN02745149_00484"/>
<dbReference type="Gene3D" id="2.60.40.2500">
    <property type="match status" value="1"/>
</dbReference>
<dbReference type="InterPro" id="IPR038161">
    <property type="entry name" value="VirB9/CagX/TrbG_C_sf"/>
</dbReference>
<reference evidence="5 6" key="1">
    <citation type="submission" date="2017-02" db="EMBL/GenBank/DDBJ databases">
        <authorList>
            <person name="Peterson S.W."/>
        </authorList>
    </citation>
    <scope>NUCLEOTIDE SEQUENCE [LARGE SCALE GENOMIC DNA]</scope>
    <source>
        <strain evidence="5 6">ATCC BAA-908</strain>
    </source>
</reference>
<comment type="similarity">
    <text evidence="1">Belongs to the TrbG/VirB9 family.</text>
</comment>
<dbReference type="Proteomes" id="UP000190423">
    <property type="component" value="Unassembled WGS sequence"/>
</dbReference>
<dbReference type="GeneID" id="78315804"/>
<sequence>MKKVLYIVGTAMLFFTSCQSVDFDKTTPIEEDVADESVKNLKDEQKKNEEEIREFQIQEELKEIDIEKSIVYVEKPVYYPVEEYEKRPVGKDATKQSLNKAIQLPQKYSGGTMFYDFDESFVYEIYCQPYRITDLSLEPGEMVLENPFISESQVWEMGAGVSRKNGQDVQHFYLKPDISGLTTSMIIITDRRVYHLLLKSFKDCYMAMVEFEYPNTMPYNIKTDAMVERMNAKTTALSGIDPKYLSFDYKMSYSIFRKPVWLPTRVYDDGRRTYIQMNETVLHTQSPVLFNNKNERINYRVDKNLIIIDELIEKVTLRRGKEKVTIKKKNYVEEKPVVETEEEKKEAVEETQKMERKGYNLHAQFPVKRED</sequence>
<dbReference type="AlphaFoldDB" id="A0A1T4JK65"/>
<gene>
    <name evidence="5" type="ORF">SAMN02745149_00484</name>
</gene>
<dbReference type="OrthoDB" id="9814399at2"/>
<dbReference type="CDD" id="cd06911">
    <property type="entry name" value="VirB9_CagX_TrbG"/>
    <property type="match status" value="1"/>
</dbReference>
<evidence type="ECO:0000256" key="2">
    <source>
        <dbReference type="ARBA" id="ARBA00022729"/>
    </source>
</evidence>
<evidence type="ECO:0000256" key="1">
    <source>
        <dbReference type="ARBA" id="ARBA00006135"/>
    </source>
</evidence>
<keyword evidence="3" id="KW-0175">Coiled coil</keyword>
<feature type="coiled-coil region" evidence="3">
    <location>
        <begin position="34"/>
        <end position="61"/>
    </location>
</feature>
<dbReference type="InterPro" id="IPR010258">
    <property type="entry name" value="Conjugal_tfr_TrbG/VirB9/CagX"/>
</dbReference>
<dbReference type="Pfam" id="PF03524">
    <property type="entry name" value="CagX"/>
    <property type="match status" value="1"/>
</dbReference>
<organism evidence="5 6">
    <name type="scientific">Treponema porcinum</name>
    <dbReference type="NCBI Taxonomy" id="261392"/>
    <lineage>
        <taxon>Bacteria</taxon>
        <taxon>Pseudomonadati</taxon>
        <taxon>Spirochaetota</taxon>
        <taxon>Spirochaetia</taxon>
        <taxon>Spirochaetales</taxon>
        <taxon>Treponemataceae</taxon>
        <taxon>Treponema</taxon>
    </lineage>
</organism>
<keyword evidence="6" id="KW-1185">Reference proteome</keyword>